<dbReference type="KEGG" id="lck:HN018_10990"/>
<evidence type="ECO:0000313" key="2">
    <source>
        <dbReference type="Proteomes" id="UP000500767"/>
    </source>
</evidence>
<dbReference type="RefSeq" id="WP_171835438.1">
    <property type="nucleotide sequence ID" value="NZ_CP053708.1"/>
</dbReference>
<reference evidence="1 2" key="1">
    <citation type="journal article" date="2014" name="World J. Microbiol. Biotechnol.">
        <title>Biodiversity and physiological characteristics of Antarctic and Arctic lichens-associated bacteria.</title>
        <authorList>
            <person name="Lee Y.M."/>
            <person name="Kim E.H."/>
            <person name="Lee H.K."/>
            <person name="Hong S.G."/>
        </authorList>
    </citation>
    <scope>NUCLEOTIDE SEQUENCE [LARGE SCALE GENOMIC DNA]</scope>
    <source>
        <strain evidence="1 2">PAMC 26569</strain>
    </source>
</reference>
<sequence length="424" mass="45075">MTTPNSALHPLHRAWQMLPPSTRRLWLARATAWVAPKPDAVPPPACDGVVVGGEIGRASGLGEGARIMSQALERLGVANAAIEAGPRLPGAERAVEAGHSAAGWPDRAALILHVNAPQFPAALAGLGRRRVRGRRIVGNWSWELPVVPVSWHPALAYVHELWVPSRFTAAAFEKLLPGRIRVVPHAVALVPPVASRLDRQAFGLADDVVVVLTSFSLASSFARKNPLAAIAAFKQAFGDRSDRLLLLKVGNSEHHPGDLALLQQAIAGAPNIRLETRMFPEADMHALTQACDIVLSLHRSEGFGLVPAQAMLLRRPVIATDWSATSEFLDAGCGVPIGYRLVPAQDPRRVFEAPGAVWAEADVGQAAMNLRELADSPARRGALGGAAWEAAQARLGGDGLLAALAAIGVRDRNGDARQDRDRAA</sequence>
<dbReference type="Gene3D" id="3.40.50.2000">
    <property type="entry name" value="Glycogen Phosphorylase B"/>
    <property type="match status" value="1"/>
</dbReference>
<dbReference type="SUPFAM" id="SSF53756">
    <property type="entry name" value="UDP-Glycosyltransferase/glycogen phosphorylase"/>
    <property type="match status" value="1"/>
</dbReference>
<dbReference type="Pfam" id="PF13692">
    <property type="entry name" value="Glyco_trans_1_4"/>
    <property type="match status" value="1"/>
</dbReference>
<dbReference type="PANTHER" id="PTHR46656">
    <property type="entry name" value="PUTATIVE-RELATED"/>
    <property type="match status" value="1"/>
</dbReference>
<protein>
    <submittedName>
        <fullName evidence="1">Glycosyltransferase family 4 protein</fullName>
    </submittedName>
</protein>
<dbReference type="AlphaFoldDB" id="A0A6M8HQC7"/>
<name>A0A6M8HQC7_9PROT</name>
<gene>
    <name evidence="1" type="ORF">HN018_10990</name>
</gene>
<evidence type="ECO:0000313" key="1">
    <source>
        <dbReference type="EMBL" id="QKE90490.1"/>
    </source>
</evidence>
<dbReference type="CDD" id="cd03801">
    <property type="entry name" value="GT4_PimA-like"/>
    <property type="match status" value="1"/>
</dbReference>
<dbReference type="GO" id="GO:0016740">
    <property type="term" value="F:transferase activity"/>
    <property type="evidence" value="ECO:0007669"/>
    <property type="project" value="UniProtKB-KW"/>
</dbReference>
<proteinExistence type="predicted"/>
<keyword evidence="2" id="KW-1185">Reference proteome</keyword>
<organism evidence="1 2">
    <name type="scientific">Lichenicola cladoniae</name>
    <dbReference type="NCBI Taxonomy" id="1484109"/>
    <lineage>
        <taxon>Bacteria</taxon>
        <taxon>Pseudomonadati</taxon>
        <taxon>Pseudomonadota</taxon>
        <taxon>Alphaproteobacteria</taxon>
        <taxon>Acetobacterales</taxon>
        <taxon>Acetobacteraceae</taxon>
        <taxon>Lichenicola</taxon>
    </lineage>
</organism>
<accession>A0A6M8HQC7</accession>
<dbReference type="PANTHER" id="PTHR46656:SF3">
    <property type="entry name" value="PUTATIVE-RELATED"/>
    <property type="match status" value="1"/>
</dbReference>
<keyword evidence="1" id="KW-0808">Transferase</keyword>
<dbReference type="Proteomes" id="UP000500767">
    <property type="component" value="Chromosome"/>
</dbReference>
<dbReference type="EMBL" id="CP053708">
    <property type="protein sequence ID" value="QKE90490.1"/>
    <property type="molecule type" value="Genomic_DNA"/>
</dbReference>